<keyword evidence="8" id="KW-1185">Reference proteome</keyword>
<dbReference type="InterPro" id="IPR000259">
    <property type="entry name" value="Adhesion_dom_fimbrial"/>
</dbReference>
<dbReference type="Pfam" id="PF22003">
    <property type="entry name" value="MrkDrd"/>
    <property type="match status" value="1"/>
</dbReference>
<evidence type="ECO:0000313" key="8">
    <source>
        <dbReference type="Proteomes" id="UP001264340"/>
    </source>
</evidence>
<dbReference type="RefSeq" id="WP_310122541.1">
    <property type="nucleotide sequence ID" value="NZ_JAVDQV010000004.1"/>
</dbReference>
<evidence type="ECO:0000313" key="7">
    <source>
        <dbReference type="EMBL" id="MDR6410335.1"/>
    </source>
</evidence>
<evidence type="ECO:0000259" key="5">
    <source>
        <dbReference type="Pfam" id="PF00419"/>
    </source>
</evidence>
<sequence>MSGDKESTSVKRLENRMKRMFAWPGKMAGLLLLTGLSVVPQLAWAAPCIVQFSPPPKIIRVVFTTLPSRIEIDPDAPNGTVFWQSGFLSDIANATTNPATDNRSRLVICGVGQSSILTWDANATLGTQQSYPTTIPGIGLRLKFKGPLSANTEQSLPYSTTFNTSSAGGTGTDTRGQSFSLALVKTGTIPNGGGILSGIFAKATFDGAGFYTYEYNTPINIVPRAPTCSVQNASQVVDLGAISKSKFTGAGATTTDVPLSIGLNCVGGATGGAASVSVTLTDQTTPTNRSDKLSLTSNSTATGIAIQVSNQSGVVSYGPDSSAPGNTNQWLAGSTGNGSFTIPLKARYIQTGAQVTPGTANGRATFTMSYQ</sequence>
<organism evidence="7 8">
    <name type="scientific">Paraburkholderia terricola</name>
    <dbReference type="NCBI Taxonomy" id="169427"/>
    <lineage>
        <taxon>Bacteria</taxon>
        <taxon>Pseudomonadati</taxon>
        <taxon>Pseudomonadota</taxon>
        <taxon>Betaproteobacteria</taxon>
        <taxon>Burkholderiales</taxon>
        <taxon>Burkholderiaceae</taxon>
        <taxon>Paraburkholderia</taxon>
    </lineage>
</organism>
<dbReference type="SUPFAM" id="SSF49401">
    <property type="entry name" value="Bacterial adhesins"/>
    <property type="match status" value="1"/>
</dbReference>
<dbReference type="PANTHER" id="PTHR33420">
    <property type="entry name" value="FIMBRIAL SUBUNIT ELFA-RELATED"/>
    <property type="match status" value="1"/>
</dbReference>
<dbReference type="InterPro" id="IPR036937">
    <property type="entry name" value="Adhesion_dom_fimbrial_sf"/>
</dbReference>
<feature type="domain" description="MrkD-like receptor binding" evidence="6">
    <location>
        <begin position="69"/>
        <end position="202"/>
    </location>
</feature>
<dbReference type="Gene3D" id="2.60.40.3310">
    <property type="match status" value="1"/>
</dbReference>
<name>A0ABU1LUB6_9BURK</name>
<dbReference type="Gene3D" id="2.60.40.1090">
    <property type="entry name" value="Fimbrial-type adhesion domain"/>
    <property type="match status" value="1"/>
</dbReference>
<keyword evidence="4" id="KW-0281">Fimbrium</keyword>
<evidence type="ECO:0000256" key="2">
    <source>
        <dbReference type="ARBA" id="ARBA00006671"/>
    </source>
</evidence>
<gene>
    <name evidence="7" type="ORF">J2804_003757</name>
</gene>
<comment type="subcellular location">
    <subcellularLocation>
        <location evidence="1">Fimbrium</location>
    </subcellularLocation>
</comment>
<feature type="domain" description="Fimbrial-type adhesion" evidence="5">
    <location>
        <begin position="223"/>
        <end position="371"/>
    </location>
</feature>
<dbReference type="InterPro" id="IPR054160">
    <property type="entry name" value="MrkD_recept-bd"/>
</dbReference>
<protein>
    <submittedName>
        <fullName evidence="7">Type 1 fimbria pilin</fullName>
    </submittedName>
</protein>
<accession>A0ABU1LUB6</accession>
<keyword evidence="3" id="KW-0732">Signal</keyword>
<dbReference type="InterPro" id="IPR008966">
    <property type="entry name" value="Adhesion_dom_sf"/>
</dbReference>
<comment type="similarity">
    <text evidence="2">Belongs to the fimbrial protein family.</text>
</comment>
<dbReference type="PANTHER" id="PTHR33420:SF12">
    <property type="entry name" value="FIMBRIN-LIKE PROTEIN FIMI-RELATED"/>
    <property type="match status" value="1"/>
</dbReference>
<reference evidence="7 8" key="1">
    <citation type="submission" date="2023-07" db="EMBL/GenBank/DDBJ databases">
        <title>Sorghum-associated microbial communities from plants grown in Nebraska, USA.</title>
        <authorList>
            <person name="Schachtman D."/>
        </authorList>
    </citation>
    <scope>NUCLEOTIDE SEQUENCE [LARGE SCALE GENOMIC DNA]</scope>
    <source>
        <strain evidence="7 8">DS1316</strain>
    </source>
</reference>
<evidence type="ECO:0000256" key="1">
    <source>
        <dbReference type="ARBA" id="ARBA00004561"/>
    </source>
</evidence>
<evidence type="ECO:0000259" key="6">
    <source>
        <dbReference type="Pfam" id="PF22003"/>
    </source>
</evidence>
<proteinExistence type="inferred from homology"/>
<comment type="caution">
    <text evidence="7">The sequence shown here is derived from an EMBL/GenBank/DDBJ whole genome shotgun (WGS) entry which is preliminary data.</text>
</comment>
<dbReference type="InterPro" id="IPR050263">
    <property type="entry name" value="Bact_Fimbrial_Adh_Pro"/>
</dbReference>
<dbReference type="Proteomes" id="UP001264340">
    <property type="component" value="Unassembled WGS sequence"/>
</dbReference>
<evidence type="ECO:0000256" key="3">
    <source>
        <dbReference type="ARBA" id="ARBA00022729"/>
    </source>
</evidence>
<dbReference type="Pfam" id="PF00419">
    <property type="entry name" value="Fimbrial"/>
    <property type="match status" value="1"/>
</dbReference>
<evidence type="ECO:0000256" key="4">
    <source>
        <dbReference type="ARBA" id="ARBA00023263"/>
    </source>
</evidence>
<dbReference type="EMBL" id="JAVDRP010000006">
    <property type="protein sequence ID" value="MDR6410335.1"/>
    <property type="molecule type" value="Genomic_DNA"/>
</dbReference>